<protein>
    <recommendedName>
        <fullName evidence="3">Adhesin domain-containing protein</fullName>
    </recommendedName>
</protein>
<proteinExistence type="predicted"/>
<reference evidence="1 2" key="1">
    <citation type="submission" date="2023-09" db="EMBL/GenBank/DDBJ databases">
        <title>Pyrofollis japonicus gen. nov. sp. nov., a novel member of the family Pyrodictiaceae isolated from the Iheya North hydrothermal field.</title>
        <authorList>
            <person name="Miyazaki U."/>
            <person name="Sanari M."/>
            <person name="Tame A."/>
            <person name="Kitajima M."/>
            <person name="Okamoto A."/>
            <person name="Sawayama S."/>
            <person name="Miyazaki J."/>
            <person name="Takai K."/>
            <person name="Nakagawa S."/>
        </authorList>
    </citation>
    <scope>NUCLEOTIDE SEQUENCE [LARGE SCALE GENOMIC DNA]</scope>
    <source>
        <strain evidence="1 2">AV2</strain>
    </source>
</reference>
<sequence length="250" mass="26519">MDFQAKLLLAAAIVLAAMGVGVVVLHGVRLPVPGYSCSGWSEETLYSGPMPDSLSLDVDVAYVRVYYSPEVTNAIVLLRYSGDCVHGDAWLEDGELRIEVRDTCRLHMDSCGEAALTVVLPEPSLDMLSLVLDVGKTELRDIAARIMTVSTNVGEVIAYNITIWELLEASTNVGRVALRGVYMPEDAVARLNANVGSVELHLATPGAWIENAGGGTGVSVTHAACPPARGPHIYASASVGNIEVTCRGRA</sequence>
<keyword evidence="2" id="KW-1185">Reference proteome</keyword>
<accession>A0ABN6ZPP1</accession>
<dbReference type="GeneID" id="89289786"/>
<dbReference type="RefSeq" id="WP_338249314.1">
    <property type="nucleotide sequence ID" value="NZ_AP028907.1"/>
</dbReference>
<evidence type="ECO:0000313" key="1">
    <source>
        <dbReference type="EMBL" id="BES82211.1"/>
    </source>
</evidence>
<evidence type="ECO:0000313" key="2">
    <source>
        <dbReference type="Proteomes" id="UP001341135"/>
    </source>
</evidence>
<dbReference type="Proteomes" id="UP001341135">
    <property type="component" value="Chromosome"/>
</dbReference>
<evidence type="ECO:0008006" key="3">
    <source>
        <dbReference type="Google" id="ProtNLM"/>
    </source>
</evidence>
<name>A0ABN6ZPP1_9CREN</name>
<gene>
    <name evidence="1" type="ORF">PABY_17780</name>
</gene>
<organism evidence="1 2">
    <name type="scientific">Pyrodictium abyssi</name>
    <dbReference type="NCBI Taxonomy" id="54256"/>
    <lineage>
        <taxon>Archaea</taxon>
        <taxon>Thermoproteota</taxon>
        <taxon>Thermoprotei</taxon>
        <taxon>Desulfurococcales</taxon>
        <taxon>Pyrodictiaceae</taxon>
        <taxon>Pyrodictium</taxon>
    </lineage>
</organism>
<dbReference type="EMBL" id="AP028907">
    <property type="protein sequence ID" value="BES82211.1"/>
    <property type="molecule type" value="Genomic_DNA"/>
</dbReference>